<gene>
    <name evidence="2" type="ORF">GCM10025881_30690</name>
</gene>
<feature type="transmembrane region" description="Helical" evidence="1">
    <location>
        <begin position="34"/>
        <end position="53"/>
    </location>
</feature>
<dbReference type="Pfam" id="PF19779">
    <property type="entry name" value="DUF6264"/>
    <property type="match status" value="1"/>
</dbReference>
<keyword evidence="1" id="KW-1133">Transmembrane helix</keyword>
<accession>A0ABQ6K9H7</accession>
<keyword evidence="3" id="KW-1185">Reference proteome</keyword>
<keyword evidence="1" id="KW-0812">Transmembrane</keyword>
<comment type="caution">
    <text evidence="2">The sequence shown here is derived from an EMBL/GenBank/DDBJ whole genome shotgun (WGS) entry which is preliminary data.</text>
</comment>
<protein>
    <submittedName>
        <fullName evidence="2">Uncharacterized protein</fullName>
    </submittedName>
</protein>
<proteinExistence type="predicted"/>
<feature type="transmembrane region" description="Helical" evidence="1">
    <location>
        <begin position="65"/>
        <end position="90"/>
    </location>
</feature>
<evidence type="ECO:0000313" key="3">
    <source>
        <dbReference type="Proteomes" id="UP001157034"/>
    </source>
</evidence>
<dbReference type="InterPro" id="IPR046231">
    <property type="entry name" value="DUF6264"/>
</dbReference>
<name>A0ABQ6K9H7_9MICO</name>
<dbReference type="Proteomes" id="UP001157034">
    <property type="component" value="Unassembled WGS sequence"/>
</dbReference>
<evidence type="ECO:0000313" key="2">
    <source>
        <dbReference type="EMBL" id="GMA96245.1"/>
    </source>
</evidence>
<sequence>MAGIVSFLDMPGLIAEAARSAGVDDIRAPAPAQGIGYGLVGVWAVLFVVAIVWSMQRLRHGRTAFWVPLLVGVVALSIASITCLIVLSAATGFDVPQNRG</sequence>
<reference evidence="3" key="1">
    <citation type="journal article" date="2019" name="Int. J. Syst. Evol. Microbiol.">
        <title>The Global Catalogue of Microorganisms (GCM) 10K type strain sequencing project: providing services to taxonomists for standard genome sequencing and annotation.</title>
        <authorList>
            <consortium name="The Broad Institute Genomics Platform"/>
            <consortium name="The Broad Institute Genome Sequencing Center for Infectious Disease"/>
            <person name="Wu L."/>
            <person name="Ma J."/>
        </authorList>
    </citation>
    <scope>NUCLEOTIDE SEQUENCE [LARGE SCALE GENOMIC DNA]</scope>
    <source>
        <strain evidence="3">NBRC 108894</strain>
    </source>
</reference>
<organism evidence="2 3">
    <name type="scientific">Pseudolysinimonas kribbensis</name>
    <dbReference type="NCBI Taxonomy" id="433641"/>
    <lineage>
        <taxon>Bacteria</taxon>
        <taxon>Bacillati</taxon>
        <taxon>Actinomycetota</taxon>
        <taxon>Actinomycetes</taxon>
        <taxon>Micrococcales</taxon>
        <taxon>Microbacteriaceae</taxon>
        <taxon>Pseudolysinimonas</taxon>
    </lineage>
</organism>
<keyword evidence="1" id="KW-0472">Membrane</keyword>
<evidence type="ECO:0000256" key="1">
    <source>
        <dbReference type="SAM" id="Phobius"/>
    </source>
</evidence>
<dbReference type="EMBL" id="BSVB01000001">
    <property type="protein sequence ID" value="GMA96245.1"/>
    <property type="molecule type" value="Genomic_DNA"/>
</dbReference>